<feature type="transmembrane region" description="Helical" evidence="7">
    <location>
        <begin position="206"/>
        <end position="229"/>
    </location>
</feature>
<evidence type="ECO:0000256" key="4">
    <source>
        <dbReference type="ARBA" id="ARBA00022692"/>
    </source>
</evidence>
<evidence type="ECO:0000256" key="2">
    <source>
        <dbReference type="ARBA" id="ARBA00007977"/>
    </source>
</evidence>
<feature type="transmembrane region" description="Helical" evidence="7">
    <location>
        <begin position="120"/>
        <end position="140"/>
    </location>
</feature>
<feature type="transmembrane region" description="Helical" evidence="7">
    <location>
        <begin position="28"/>
        <end position="47"/>
    </location>
</feature>
<dbReference type="EMBL" id="JAAKZX010000044">
    <property type="protein sequence ID" value="NGO43687.1"/>
    <property type="molecule type" value="Genomic_DNA"/>
</dbReference>
<dbReference type="PANTHER" id="PTHR30106">
    <property type="entry name" value="INNER MEMBRANE PROTEIN YEIH-RELATED"/>
    <property type="match status" value="1"/>
</dbReference>
<name>A0ABX0DQC2_9ACTN</name>
<feature type="transmembrane region" description="Helical" evidence="7">
    <location>
        <begin position="93"/>
        <end position="114"/>
    </location>
</feature>
<keyword evidence="4 7" id="KW-0812">Transmembrane</keyword>
<dbReference type="PANTHER" id="PTHR30106:SF1">
    <property type="entry name" value="UPF0324 MEMBRANE PROTEIN FN0533"/>
    <property type="match status" value="1"/>
</dbReference>
<dbReference type="Pfam" id="PF03601">
    <property type="entry name" value="Cons_hypoth698"/>
    <property type="match status" value="1"/>
</dbReference>
<feature type="transmembrane region" description="Helical" evidence="7">
    <location>
        <begin position="277"/>
        <end position="295"/>
    </location>
</feature>
<feature type="transmembrane region" description="Helical" evidence="7">
    <location>
        <begin position="307"/>
        <end position="327"/>
    </location>
</feature>
<dbReference type="Proteomes" id="UP001518140">
    <property type="component" value="Unassembled WGS sequence"/>
</dbReference>
<evidence type="ECO:0000256" key="1">
    <source>
        <dbReference type="ARBA" id="ARBA00004651"/>
    </source>
</evidence>
<keyword evidence="5 7" id="KW-1133">Transmembrane helix</keyword>
<keyword evidence="3" id="KW-1003">Cell membrane</keyword>
<feature type="transmembrane region" description="Helical" evidence="7">
    <location>
        <begin position="147"/>
        <end position="169"/>
    </location>
</feature>
<reference evidence="8 9" key="1">
    <citation type="submission" date="2020-02" db="EMBL/GenBank/DDBJ databases">
        <title>Whole-genome analyses of novel actinobacteria.</title>
        <authorList>
            <person name="Sahin N."/>
            <person name="Tokatli A."/>
        </authorList>
    </citation>
    <scope>NUCLEOTIDE SEQUENCE [LARGE SCALE GENOMIC DNA]</scope>
    <source>
        <strain evidence="8 9">YC419</strain>
    </source>
</reference>
<comment type="subcellular location">
    <subcellularLocation>
        <location evidence="1">Cell membrane</location>
        <topology evidence="1">Multi-pass membrane protein</topology>
    </subcellularLocation>
</comment>
<evidence type="ECO:0000256" key="5">
    <source>
        <dbReference type="ARBA" id="ARBA00022989"/>
    </source>
</evidence>
<proteinExistence type="inferred from homology"/>
<evidence type="ECO:0000313" key="8">
    <source>
        <dbReference type="EMBL" id="NGO43687.1"/>
    </source>
</evidence>
<feature type="transmembrane region" description="Helical" evidence="7">
    <location>
        <begin position="53"/>
        <end position="73"/>
    </location>
</feature>
<sequence length="364" mass="37168">MESSHALPVKPLPRVLAGTRRAGRASGAVLPGLAVAVAVALPAAWLGRLLPAVGGPVFGIVVGALAGALLRRIARPTTAERLRPGFAVVGRQVLQVSVIVLGAGLPLGAVLRVGLGSLPVMLGTLAVALLGAWAVGGLLGIHRETRLLIGVGTGICGASAIAAVTAAVGAAQARVAYSLGTIFAFNIAAVVLFPPVGHLLGMSQEAFGLWSGTAINDTSSVVATSYSYGTEAGQYAVVVKLTRSLMIVPICAALVLWQSFGRRARDVRQDESTGKRIWRAFPVFVVGFLTASAVATYDGIPASWQSVLPMISTFLITLALSGIGLSLKFSQLREAGPRPLLLGAILWAAVGGAGIGLQAITGRL</sequence>
<protein>
    <submittedName>
        <fullName evidence="8">Sulfate exporter family transporter</fullName>
    </submittedName>
</protein>
<evidence type="ECO:0000256" key="7">
    <source>
        <dbReference type="SAM" id="Phobius"/>
    </source>
</evidence>
<evidence type="ECO:0000256" key="6">
    <source>
        <dbReference type="ARBA" id="ARBA00023136"/>
    </source>
</evidence>
<feature type="transmembrane region" description="Helical" evidence="7">
    <location>
        <begin position="339"/>
        <end position="360"/>
    </location>
</feature>
<dbReference type="InterPro" id="IPR018383">
    <property type="entry name" value="UPF0324_pro"/>
</dbReference>
<evidence type="ECO:0000313" key="9">
    <source>
        <dbReference type="Proteomes" id="UP001518140"/>
    </source>
</evidence>
<comment type="caution">
    <text evidence="8">The sequence shown here is derived from an EMBL/GenBank/DDBJ whole genome shotgun (WGS) entry which is preliminary data.</text>
</comment>
<comment type="similarity">
    <text evidence="2">Belongs to the UPF0324 family.</text>
</comment>
<gene>
    <name evidence="8" type="ORF">G6048_16500</name>
</gene>
<keyword evidence="6 7" id="KW-0472">Membrane</keyword>
<accession>A0ABX0DQC2</accession>
<organism evidence="8 9">
    <name type="scientific">Streptomyces ureilyticus</name>
    <dbReference type="NCBI Taxonomy" id="1775131"/>
    <lineage>
        <taxon>Bacteria</taxon>
        <taxon>Bacillati</taxon>
        <taxon>Actinomycetota</taxon>
        <taxon>Actinomycetes</taxon>
        <taxon>Kitasatosporales</taxon>
        <taxon>Streptomycetaceae</taxon>
        <taxon>Streptomyces</taxon>
    </lineage>
</organism>
<dbReference type="RefSeq" id="WP_165340294.1">
    <property type="nucleotide sequence ID" value="NZ_JAAKZX010000044.1"/>
</dbReference>
<keyword evidence="9" id="KW-1185">Reference proteome</keyword>
<feature type="transmembrane region" description="Helical" evidence="7">
    <location>
        <begin position="235"/>
        <end position="257"/>
    </location>
</feature>
<evidence type="ECO:0000256" key="3">
    <source>
        <dbReference type="ARBA" id="ARBA00022475"/>
    </source>
</evidence>
<feature type="transmembrane region" description="Helical" evidence="7">
    <location>
        <begin position="175"/>
        <end position="194"/>
    </location>
</feature>